<comment type="caution">
    <text evidence="1">The sequence shown here is derived from an EMBL/GenBank/DDBJ whole genome shotgun (WGS) entry which is preliminary data.</text>
</comment>
<keyword evidence="2" id="KW-1185">Reference proteome</keyword>
<dbReference type="EMBL" id="BGZK01001179">
    <property type="protein sequence ID" value="GBP73571.1"/>
    <property type="molecule type" value="Genomic_DNA"/>
</dbReference>
<proteinExistence type="predicted"/>
<dbReference type="Proteomes" id="UP000299102">
    <property type="component" value="Unassembled WGS sequence"/>
</dbReference>
<evidence type="ECO:0000313" key="2">
    <source>
        <dbReference type="Proteomes" id="UP000299102"/>
    </source>
</evidence>
<name>A0A4C1YB79_EUMVA</name>
<gene>
    <name evidence="1" type="ORF">EVAR_59785_1</name>
</gene>
<organism evidence="1 2">
    <name type="scientific">Eumeta variegata</name>
    <name type="common">Bagworm moth</name>
    <name type="synonym">Eumeta japonica</name>
    <dbReference type="NCBI Taxonomy" id="151549"/>
    <lineage>
        <taxon>Eukaryota</taxon>
        <taxon>Metazoa</taxon>
        <taxon>Ecdysozoa</taxon>
        <taxon>Arthropoda</taxon>
        <taxon>Hexapoda</taxon>
        <taxon>Insecta</taxon>
        <taxon>Pterygota</taxon>
        <taxon>Neoptera</taxon>
        <taxon>Endopterygota</taxon>
        <taxon>Lepidoptera</taxon>
        <taxon>Glossata</taxon>
        <taxon>Ditrysia</taxon>
        <taxon>Tineoidea</taxon>
        <taxon>Psychidae</taxon>
        <taxon>Oiketicinae</taxon>
        <taxon>Eumeta</taxon>
    </lineage>
</organism>
<dbReference type="AlphaFoldDB" id="A0A4C1YB79"/>
<sequence>MRSRSSNRLSSGACKGHCQIAAMNRHTFDLYLKIKHERPARLRLEGTNATAAAARRYRCDREGLVCDAREEKGFRSCPLLSKSVLFRFRQRPHESRRDFEISIAAVSSTRPAASGQLSARAAARRAPAGGRPAHLAALVALGVMIVYDIS</sequence>
<accession>A0A4C1YB79</accession>
<reference evidence="1 2" key="1">
    <citation type="journal article" date="2019" name="Commun. Biol.">
        <title>The bagworm genome reveals a unique fibroin gene that provides high tensile strength.</title>
        <authorList>
            <person name="Kono N."/>
            <person name="Nakamura H."/>
            <person name="Ohtoshi R."/>
            <person name="Tomita M."/>
            <person name="Numata K."/>
            <person name="Arakawa K."/>
        </authorList>
    </citation>
    <scope>NUCLEOTIDE SEQUENCE [LARGE SCALE GENOMIC DNA]</scope>
</reference>
<protein>
    <submittedName>
        <fullName evidence="1">Uncharacterized protein</fullName>
    </submittedName>
</protein>
<evidence type="ECO:0000313" key="1">
    <source>
        <dbReference type="EMBL" id="GBP73571.1"/>
    </source>
</evidence>